<dbReference type="InterPro" id="IPR009057">
    <property type="entry name" value="Homeodomain-like_sf"/>
</dbReference>
<accession>A0A267HV76</accession>
<dbReference type="GO" id="GO:0003700">
    <property type="term" value="F:DNA-binding transcription factor activity"/>
    <property type="evidence" value="ECO:0007669"/>
    <property type="project" value="InterPro"/>
</dbReference>
<dbReference type="PRINTS" id="PR00032">
    <property type="entry name" value="HTHARAC"/>
</dbReference>
<dbReference type="PANTHER" id="PTHR43280">
    <property type="entry name" value="ARAC-FAMILY TRANSCRIPTIONAL REGULATOR"/>
    <property type="match status" value="1"/>
</dbReference>
<gene>
    <name evidence="5" type="ORF">AKL21_05330</name>
</gene>
<dbReference type="Gene3D" id="2.60.120.10">
    <property type="entry name" value="Jelly Rolls"/>
    <property type="match status" value="1"/>
</dbReference>
<dbReference type="SMART" id="SM00342">
    <property type="entry name" value="HTH_ARAC"/>
    <property type="match status" value="1"/>
</dbReference>
<dbReference type="SUPFAM" id="SSF46689">
    <property type="entry name" value="Homeodomain-like"/>
    <property type="match status" value="1"/>
</dbReference>
<dbReference type="InterPro" id="IPR014710">
    <property type="entry name" value="RmlC-like_jellyroll"/>
</dbReference>
<comment type="caution">
    <text evidence="5">The sequence shown here is derived from an EMBL/GenBank/DDBJ whole genome shotgun (WGS) entry which is preliminary data.</text>
</comment>
<dbReference type="InterPro" id="IPR018062">
    <property type="entry name" value="HTH_AraC-typ_CS"/>
</dbReference>
<evidence type="ECO:0000256" key="1">
    <source>
        <dbReference type="ARBA" id="ARBA00023015"/>
    </source>
</evidence>
<keyword evidence="3" id="KW-0804">Transcription</keyword>
<dbReference type="InterPro" id="IPR020449">
    <property type="entry name" value="Tscrpt_reg_AraC-type_HTH"/>
</dbReference>
<dbReference type="RefSeq" id="WP_095006333.1">
    <property type="nucleotide sequence ID" value="NZ_LHUG01000004.1"/>
</dbReference>
<keyword evidence="2" id="KW-0238">DNA-binding</keyword>
<evidence type="ECO:0000313" key="6">
    <source>
        <dbReference type="Proteomes" id="UP000216797"/>
    </source>
</evidence>
<sequence length="316" mass="37333">MYHFSNEQFQNFFSYLKTLDCYNKTQSGMINELAAFTENDERQIASFVCLNSRTRLSYPAPYIRILYVLSGSVRVFVDGKEFSYQAGALIMANQYTTIEYEELEANTALLSFYFKKEYFNDALLAQFVEESMLYRFFVESIKDTEKQSHYFIFQFSPTDDVHFYALLLLKQIVKMRYFNNKVTKAAFVLFIIEISQLSDKCLQMKDSNLSSSLLVEEILAYIQTHLAEINLTTTAEKFHFHPNYLSSFIKKNTDKTFSEWLAFYRLEYAKKYLLQTNLTIQNIIEELGYSDKAHFFKLFKETYQLTPGQYRKKHCA</sequence>
<reference evidence="5 6" key="1">
    <citation type="submission" date="2015-08" db="EMBL/GenBank/DDBJ databases">
        <title>Enterococcus genome sequence.</title>
        <authorList>
            <person name="Acedo J.Z."/>
            <person name="Vederas J.C."/>
        </authorList>
    </citation>
    <scope>NUCLEOTIDE SEQUENCE [LARGE SCALE GENOMIC DNA]</scope>
    <source>
        <strain evidence="5 6">49</strain>
    </source>
</reference>
<evidence type="ECO:0000259" key="4">
    <source>
        <dbReference type="PROSITE" id="PS01124"/>
    </source>
</evidence>
<dbReference type="InterPro" id="IPR018060">
    <property type="entry name" value="HTH_AraC"/>
</dbReference>
<evidence type="ECO:0000256" key="2">
    <source>
        <dbReference type="ARBA" id="ARBA00023125"/>
    </source>
</evidence>
<dbReference type="PROSITE" id="PS00041">
    <property type="entry name" value="HTH_ARAC_FAMILY_1"/>
    <property type="match status" value="1"/>
</dbReference>
<keyword evidence="6" id="KW-1185">Reference proteome</keyword>
<evidence type="ECO:0000313" key="5">
    <source>
        <dbReference type="EMBL" id="PAB01423.1"/>
    </source>
</evidence>
<dbReference type="PANTHER" id="PTHR43280:SF28">
    <property type="entry name" value="HTH-TYPE TRANSCRIPTIONAL ACTIVATOR RHAS"/>
    <property type="match status" value="1"/>
</dbReference>
<name>A0A267HV76_9ENTE</name>
<dbReference type="PROSITE" id="PS01124">
    <property type="entry name" value="HTH_ARAC_FAMILY_2"/>
    <property type="match status" value="1"/>
</dbReference>
<evidence type="ECO:0000256" key="3">
    <source>
        <dbReference type="ARBA" id="ARBA00023163"/>
    </source>
</evidence>
<feature type="domain" description="HTH araC/xylS-type" evidence="4">
    <location>
        <begin position="216"/>
        <end position="313"/>
    </location>
</feature>
<dbReference type="Pfam" id="PF12833">
    <property type="entry name" value="HTH_18"/>
    <property type="match status" value="1"/>
</dbReference>
<dbReference type="Proteomes" id="UP000216797">
    <property type="component" value="Unassembled WGS sequence"/>
</dbReference>
<dbReference type="GO" id="GO:0043565">
    <property type="term" value="F:sequence-specific DNA binding"/>
    <property type="evidence" value="ECO:0007669"/>
    <property type="project" value="InterPro"/>
</dbReference>
<dbReference type="AlphaFoldDB" id="A0A267HV76"/>
<proteinExistence type="predicted"/>
<keyword evidence="1" id="KW-0805">Transcription regulation</keyword>
<organism evidence="5 6">
    <name type="scientific">Enterococcus canintestini</name>
    <dbReference type="NCBI Taxonomy" id="317010"/>
    <lineage>
        <taxon>Bacteria</taxon>
        <taxon>Bacillati</taxon>
        <taxon>Bacillota</taxon>
        <taxon>Bacilli</taxon>
        <taxon>Lactobacillales</taxon>
        <taxon>Enterococcaceae</taxon>
        <taxon>Enterococcus</taxon>
    </lineage>
</organism>
<dbReference type="EMBL" id="LHUG01000004">
    <property type="protein sequence ID" value="PAB01423.1"/>
    <property type="molecule type" value="Genomic_DNA"/>
</dbReference>
<protein>
    <submittedName>
        <fullName evidence="5">AraC family transcriptional regulator</fullName>
    </submittedName>
</protein>
<dbReference type="Gene3D" id="1.10.10.60">
    <property type="entry name" value="Homeodomain-like"/>
    <property type="match status" value="2"/>
</dbReference>